<name>A0A2T7P569_POMCA</name>
<reference evidence="3 4" key="1">
    <citation type="submission" date="2018-04" db="EMBL/GenBank/DDBJ databases">
        <title>The genome of golden apple snail Pomacea canaliculata provides insight into stress tolerance and invasive adaptation.</title>
        <authorList>
            <person name="Liu C."/>
            <person name="Liu B."/>
            <person name="Ren Y."/>
            <person name="Zhang Y."/>
            <person name="Wang H."/>
            <person name="Li S."/>
            <person name="Jiang F."/>
            <person name="Yin L."/>
            <person name="Zhang G."/>
            <person name="Qian W."/>
            <person name="Fan W."/>
        </authorList>
    </citation>
    <scope>NUCLEOTIDE SEQUENCE [LARGE SCALE GENOMIC DNA]</scope>
    <source>
        <strain evidence="3">SZHN2017</strain>
        <tissue evidence="3">Muscle</tissue>
    </source>
</reference>
<evidence type="ECO:0000313" key="3">
    <source>
        <dbReference type="EMBL" id="PVD28567.1"/>
    </source>
</evidence>
<dbReference type="STRING" id="400727.A0A2T7P569"/>
<comment type="caution">
    <text evidence="3">The sequence shown here is derived from an EMBL/GenBank/DDBJ whole genome shotgun (WGS) entry which is preliminary data.</text>
</comment>
<evidence type="ECO:0000313" key="4">
    <source>
        <dbReference type="Proteomes" id="UP000245119"/>
    </source>
</evidence>
<dbReference type="InterPro" id="IPR055313">
    <property type="entry name" value="Temptin-like"/>
</dbReference>
<feature type="chain" id="PRO_5015618386" description="Temptin Cys/Cys disulfide domain-containing protein" evidence="1">
    <location>
        <begin position="22"/>
        <end position="118"/>
    </location>
</feature>
<evidence type="ECO:0000259" key="2">
    <source>
        <dbReference type="Pfam" id="PF24784"/>
    </source>
</evidence>
<protein>
    <recommendedName>
        <fullName evidence="2">Temptin Cys/Cys disulfide domain-containing protein</fullName>
    </recommendedName>
</protein>
<dbReference type="Pfam" id="PF24784">
    <property type="entry name" value="Temptin_C"/>
    <property type="match status" value="1"/>
</dbReference>
<dbReference type="EMBL" id="PZQS01000006">
    <property type="protein sequence ID" value="PVD28567.1"/>
    <property type="molecule type" value="Genomic_DNA"/>
</dbReference>
<accession>A0A2T7P569</accession>
<feature type="domain" description="Temptin Cys/Cys disulfide" evidence="2">
    <location>
        <begin position="20"/>
        <end position="115"/>
    </location>
</feature>
<keyword evidence="4" id="KW-1185">Reference proteome</keyword>
<gene>
    <name evidence="3" type="ORF">C0Q70_11156</name>
</gene>
<dbReference type="AlphaFoldDB" id="A0A2T7P569"/>
<feature type="signal peptide" evidence="1">
    <location>
        <begin position="1"/>
        <end position="21"/>
    </location>
</feature>
<dbReference type="Proteomes" id="UP000245119">
    <property type="component" value="Linkage Group LG6"/>
</dbReference>
<keyword evidence="1" id="KW-0732">Signal</keyword>
<organism evidence="3 4">
    <name type="scientific">Pomacea canaliculata</name>
    <name type="common">Golden apple snail</name>
    <dbReference type="NCBI Taxonomy" id="400727"/>
    <lineage>
        <taxon>Eukaryota</taxon>
        <taxon>Metazoa</taxon>
        <taxon>Spiralia</taxon>
        <taxon>Lophotrochozoa</taxon>
        <taxon>Mollusca</taxon>
        <taxon>Gastropoda</taxon>
        <taxon>Caenogastropoda</taxon>
        <taxon>Architaenioglossa</taxon>
        <taxon>Ampullarioidea</taxon>
        <taxon>Ampullariidae</taxon>
        <taxon>Pomacea</taxon>
    </lineage>
</organism>
<proteinExistence type="predicted"/>
<sequence length="118" mass="12636">MTSVTVFTSILAVALLPLAESYSSFQDSIPNGRNVRNPCNQMPWPGVGHRAIQGGGRKNRFGVDFAAAGNMWTPELCRKDSDNDGVSNGEELGDVFCRWSISNPINLASPKGHPGMGS</sequence>
<dbReference type="PANTHER" id="PTHR34737">
    <property type="entry name" value="EF-HAND DOMAIN-CONTAINING PROTEIN"/>
    <property type="match status" value="1"/>
</dbReference>
<dbReference type="OrthoDB" id="129121at2759"/>
<dbReference type="InterPro" id="IPR057626">
    <property type="entry name" value="S-S_Temptin"/>
</dbReference>
<dbReference type="PANTHER" id="PTHR34737:SF2">
    <property type="entry name" value="EF-HAND DOMAIN-CONTAINING PROTEIN"/>
    <property type="match status" value="1"/>
</dbReference>
<evidence type="ECO:0000256" key="1">
    <source>
        <dbReference type="SAM" id="SignalP"/>
    </source>
</evidence>